<organism evidence="1 2">
    <name type="scientific">Pistacia integerrima</name>
    <dbReference type="NCBI Taxonomy" id="434235"/>
    <lineage>
        <taxon>Eukaryota</taxon>
        <taxon>Viridiplantae</taxon>
        <taxon>Streptophyta</taxon>
        <taxon>Embryophyta</taxon>
        <taxon>Tracheophyta</taxon>
        <taxon>Spermatophyta</taxon>
        <taxon>Magnoliopsida</taxon>
        <taxon>eudicotyledons</taxon>
        <taxon>Gunneridae</taxon>
        <taxon>Pentapetalae</taxon>
        <taxon>rosids</taxon>
        <taxon>malvids</taxon>
        <taxon>Sapindales</taxon>
        <taxon>Anacardiaceae</taxon>
        <taxon>Pistacia</taxon>
    </lineage>
</organism>
<keyword evidence="2" id="KW-1185">Reference proteome</keyword>
<evidence type="ECO:0000313" key="1">
    <source>
        <dbReference type="EMBL" id="KAJ0014898.1"/>
    </source>
</evidence>
<protein>
    <submittedName>
        <fullName evidence="1">Uncharacterized protein</fullName>
    </submittedName>
</protein>
<gene>
    <name evidence="1" type="ORF">Pint_21710</name>
</gene>
<accession>A0ACC0XF67</accession>
<reference evidence="2" key="1">
    <citation type="journal article" date="2023" name="G3 (Bethesda)">
        <title>Genome assembly and association tests identify interacting loci associated with vigor, precocity, and sex in interspecific pistachio rootstocks.</title>
        <authorList>
            <person name="Palmer W."/>
            <person name="Jacygrad E."/>
            <person name="Sagayaradj S."/>
            <person name="Cavanaugh K."/>
            <person name="Han R."/>
            <person name="Bertier L."/>
            <person name="Beede B."/>
            <person name="Kafkas S."/>
            <person name="Golino D."/>
            <person name="Preece J."/>
            <person name="Michelmore R."/>
        </authorList>
    </citation>
    <scope>NUCLEOTIDE SEQUENCE [LARGE SCALE GENOMIC DNA]</scope>
</reference>
<proteinExistence type="predicted"/>
<comment type="caution">
    <text evidence="1">The sequence shown here is derived from an EMBL/GenBank/DDBJ whole genome shotgun (WGS) entry which is preliminary data.</text>
</comment>
<dbReference type="EMBL" id="CM047748">
    <property type="protein sequence ID" value="KAJ0014898.1"/>
    <property type="molecule type" value="Genomic_DNA"/>
</dbReference>
<sequence length="311" mass="34294">MCYCLFWQPLIVNALGPVGNVSSAIALTLEWPDRIPLAVSINSHGPMNSSRLVDVKPRIADDGDKATAYVAPQLWQPPSGTLMTNDINDGKPPEESAACFALSKNDSYVMSALVMTMFMPPPSAATYLAFHPQDNYIIAIGMEDSTIQIYNVRVDEVNTTNVGCCWQVKIKLKGHQNRITGLAFSHTLIALVSSGADAQLCTRSIDKREKLKSRFILAPADPSIPFGRKNSKSSFIMIKHICWWFMIAKFPIYDGKLECSHSQQHYHVAAHPSEPNQITLGMSDGAVHVVEPSNAELTWVAHSRKKTAPPF</sequence>
<name>A0ACC0XF67_9ROSI</name>
<dbReference type="Proteomes" id="UP001163603">
    <property type="component" value="Chromosome 13"/>
</dbReference>
<evidence type="ECO:0000313" key="2">
    <source>
        <dbReference type="Proteomes" id="UP001163603"/>
    </source>
</evidence>